<dbReference type="Proteomes" id="UP000675284">
    <property type="component" value="Unassembled WGS sequence"/>
</dbReference>
<accession>A0A941DSS7</accession>
<keyword evidence="3" id="KW-1185">Reference proteome</keyword>
<evidence type="ECO:0000313" key="2">
    <source>
        <dbReference type="EMBL" id="MBR7794842.1"/>
    </source>
</evidence>
<evidence type="ECO:0000256" key="1">
    <source>
        <dbReference type="SAM" id="MobiDB-lite"/>
    </source>
</evidence>
<gene>
    <name evidence="2" type="ORF">KCX74_02160</name>
</gene>
<dbReference type="AlphaFoldDB" id="A0A941DSS7"/>
<feature type="compositionally biased region" description="Basic and acidic residues" evidence="1">
    <location>
        <begin position="77"/>
        <end position="88"/>
    </location>
</feature>
<proteinExistence type="predicted"/>
<organism evidence="2 3">
    <name type="scientific">Virgibacillus salarius</name>
    <dbReference type="NCBI Taxonomy" id="447199"/>
    <lineage>
        <taxon>Bacteria</taxon>
        <taxon>Bacillati</taxon>
        <taxon>Bacillota</taxon>
        <taxon>Bacilli</taxon>
        <taxon>Bacillales</taxon>
        <taxon>Bacillaceae</taxon>
        <taxon>Virgibacillus</taxon>
    </lineage>
</organism>
<dbReference type="EMBL" id="JAGSOT010000004">
    <property type="protein sequence ID" value="MBR7794842.1"/>
    <property type="molecule type" value="Genomic_DNA"/>
</dbReference>
<name>A0A941DSS7_9BACI</name>
<dbReference type="RefSeq" id="WP_026680920.1">
    <property type="nucleotide sequence ID" value="NZ_BAAACY010000099.1"/>
</dbReference>
<evidence type="ECO:0000313" key="3">
    <source>
        <dbReference type="Proteomes" id="UP000675284"/>
    </source>
</evidence>
<protein>
    <submittedName>
        <fullName evidence="2">Uncharacterized protein</fullName>
    </submittedName>
</protein>
<comment type="caution">
    <text evidence="2">The sequence shown here is derived from an EMBL/GenBank/DDBJ whole genome shotgun (WGS) entry which is preliminary data.</text>
</comment>
<reference evidence="2" key="1">
    <citation type="submission" date="2021-04" db="EMBL/GenBank/DDBJ databases">
        <title>Isolation and polyphasic classification of algal microorganism.</title>
        <authorList>
            <person name="Wang S."/>
        </authorList>
    </citation>
    <scope>NUCLEOTIDE SEQUENCE</scope>
    <source>
        <strain evidence="2">720a</strain>
    </source>
</reference>
<feature type="region of interest" description="Disordered" evidence="1">
    <location>
        <begin position="59"/>
        <end position="88"/>
    </location>
</feature>
<sequence length="102" mass="12241">MGWKSIELQVAIPRSQDAGKMQEQMLKQNENFQTSLAQTQLQQEELKRKRVMGSKDLQQLKWKQQQDQKRLNASIQAKDEEKERERKEWRHPYLGKRVDFNG</sequence>